<organism evidence="3 4">
    <name type="scientific">Escherichia coli</name>
    <dbReference type="NCBI Taxonomy" id="562"/>
    <lineage>
        <taxon>Bacteria</taxon>
        <taxon>Pseudomonadati</taxon>
        <taxon>Pseudomonadota</taxon>
        <taxon>Gammaproteobacteria</taxon>
        <taxon>Enterobacterales</taxon>
        <taxon>Enterobacteriaceae</taxon>
        <taxon>Escherichia</taxon>
    </lineage>
</organism>
<evidence type="ECO:0000313" key="3">
    <source>
        <dbReference type="EMBL" id="BBU86610.1"/>
    </source>
</evidence>
<comment type="similarity">
    <text evidence="1">Belongs to the Rpn/YhgA-like nuclease family.</text>
</comment>
<dbReference type="PANTHER" id="PTHR34611:SF2">
    <property type="entry name" value="INACTIVE RECOMBINATION-PROMOTING NUCLEASE-LIKE PROTEIN RPNE-RELATED"/>
    <property type="match status" value="1"/>
</dbReference>
<dbReference type="GO" id="GO:0006310">
    <property type="term" value="P:DNA recombination"/>
    <property type="evidence" value="ECO:0007669"/>
    <property type="project" value="TreeGrafter"/>
</dbReference>
<evidence type="ECO:0000313" key="4">
    <source>
        <dbReference type="Proteomes" id="UP000467488"/>
    </source>
</evidence>
<name>A0A8S0G414_ECOLX</name>
<dbReference type="Pfam" id="PF04754">
    <property type="entry name" value="Transposase_31"/>
    <property type="match status" value="1"/>
</dbReference>
<dbReference type="Proteomes" id="UP000467488">
    <property type="component" value="Chromosome"/>
</dbReference>
<dbReference type="NCBIfam" id="TIGR01784">
    <property type="entry name" value="T_den_put_tspse"/>
    <property type="match status" value="1"/>
</dbReference>
<dbReference type="InterPro" id="IPR006842">
    <property type="entry name" value="Transposase_31"/>
</dbReference>
<evidence type="ECO:0000259" key="2">
    <source>
        <dbReference type="Pfam" id="PF04754"/>
    </source>
</evidence>
<feature type="domain" description="Transposase (putative) YhgA-like" evidence="2">
    <location>
        <begin position="7"/>
        <end position="187"/>
    </location>
</feature>
<accession>A0A8S0G414</accession>
<sequence length="204" mass="23630">MDAPSTTPHDAVFKQFLMHAETARDFLDAIHLPAELRELCDLDTLHLESGSFIEESLKGHSTDVLYSVQMQGSTGYLHVVIEHQSKPDKKMTFRMMRYAIAAMHRHLEADHDKLPLVVPILFYQGEATPYPLSMCWFDMFYSPELARRVYNNPFPLVDITITPDDEIMQHRRIAILELLQKHINIMRKVIFLSGLLWCSITTCR</sequence>
<proteinExistence type="inferred from homology"/>
<evidence type="ECO:0000256" key="1">
    <source>
        <dbReference type="ARBA" id="ARBA00009787"/>
    </source>
</evidence>
<dbReference type="GO" id="GO:1990238">
    <property type="term" value="F:double-stranded DNA endonuclease activity"/>
    <property type="evidence" value="ECO:0007669"/>
    <property type="project" value="TreeGrafter"/>
</dbReference>
<dbReference type="EMBL" id="AP022360">
    <property type="protein sequence ID" value="BBU86610.1"/>
    <property type="molecule type" value="Genomic_DNA"/>
</dbReference>
<dbReference type="InterPro" id="IPR051699">
    <property type="entry name" value="Rpn/YhgA-like_nuclease"/>
</dbReference>
<dbReference type="InterPro" id="IPR010106">
    <property type="entry name" value="RpnA"/>
</dbReference>
<dbReference type="AlphaFoldDB" id="A0A8S0G414"/>
<gene>
    <name evidence="3" type="ORF">EIMP300_80100</name>
</gene>
<protein>
    <recommendedName>
        <fullName evidence="2">Transposase (putative) YhgA-like domain-containing protein</fullName>
    </recommendedName>
</protein>
<reference evidence="3 4" key="1">
    <citation type="submission" date="2020-01" db="EMBL/GenBank/DDBJ databases">
        <title>Dynamics of blaIMP-6 dissemination in carbapenem resistant Enterobacteriacea isolated from regional surveillance in Osaka, Japan.</title>
        <authorList>
            <person name="Abe R."/>
            <person name="Akeda Y."/>
            <person name="Sugawara Y."/>
            <person name="Yamamoto N."/>
            <person name="Tomono K."/>
            <person name="Takeuchi D."/>
            <person name="Kawahara R."/>
            <person name="Hamada S."/>
        </authorList>
    </citation>
    <scope>NUCLEOTIDE SEQUENCE [LARGE SCALE GENOMIC DNA]</scope>
    <source>
        <strain evidence="3 4">E300</strain>
    </source>
</reference>
<dbReference type="PANTHER" id="PTHR34611">
    <property type="match status" value="1"/>
</dbReference>